<accession>A0A3N1D9V7</accession>
<keyword evidence="3" id="KW-1185">Reference proteome</keyword>
<gene>
    <name evidence="2" type="ORF">EDD29_8001</name>
</gene>
<evidence type="ECO:0000259" key="1">
    <source>
        <dbReference type="Pfam" id="PF22599"/>
    </source>
</evidence>
<reference evidence="2 3" key="1">
    <citation type="submission" date="2018-11" db="EMBL/GenBank/DDBJ databases">
        <title>Sequencing the genomes of 1000 actinobacteria strains.</title>
        <authorList>
            <person name="Klenk H.-P."/>
        </authorList>
    </citation>
    <scope>NUCLEOTIDE SEQUENCE [LARGE SCALE GENOMIC DNA]</scope>
    <source>
        <strain evidence="2 3">DSM 44254</strain>
    </source>
</reference>
<protein>
    <recommendedName>
        <fullName evidence="1">SecDF P1 head subdomain domain-containing protein</fullName>
    </recommendedName>
</protein>
<dbReference type="Gene3D" id="3.30.1360.200">
    <property type="match status" value="1"/>
</dbReference>
<organism evidence="2 3">
    <name type="scientific">Actinocorallia herbida</name>
    <dbReference type="NCBI Taxonomy" id="58109"/>
    <lineage>
        <taxon>Bacteria</taxon>
        <taxon>Bacillati</taxon>
        <taxon>Actinomycetota</taxon>
        <taxon>Actinomycetes</taxon>
        <taxon>Streptosporangiales</taxon>
        <taxon>Thermomonosporaceae</taxon>
        <taxon>Actinocorallia</taxon>
    </lineage>
</organism>
<dbReference type="EMBL" id="RJKE01000001">
    <property type="protein sequence ID" value="ROO90279.1"/>
    <property type="molecule type" value="Genomic_DNA"/>
</dbReference>
<proteinExistence type="predicted"/>
<dbReference type="Pfam" id="PF22599">
    <property type="entry name" value="SecDF_P1_head"/>
    <property type="match status" value="1"/>
</dbReference>
<dbReference type="AlphaFoldDB" id="A0A3N1D9V7"/>
<comment type="caution">
    <text evidence="2">The sequence shown here is derived from an EMBL/GenBank/DDBJ whole genome shotgun (WGS) entry which is preliminary data.</text>
</comment>
<evidence type="ECO:0000313" key="3">
    <source>
        <dbReference type="Proteomes" id="UP000272400"/>
    </source>
</evidence>
<dbReference type="Proteomes" id="UP000272400">
    <property type="component" value="Unassembled WGS sequence"/>
</dbReference>
<name>A0A3N1D9V7_9ACTN</name>
<sequence length="159" mass="16454">MITSIVVIALAACAVALTGVLLSIARQPRVDLAEPLLIYPVSQHTQGVCPVDALGFAGPEPSCYQVVEDGIEVKRVSAVDVQALPDGTYGVVLHLLTGDRGEFESLTGKAAGKQLVLVVSGRVVTAPTVDAPIKGGRVMLTGQFSQAGADQLAYELTGK</sequence>
<dbReference type="InterPro" id="IPR054384">
    <property type="entry name" value="SecDF_P1_head"/>
</dbReference>
<feature type="domain" description="SecDF P1 head subdomain" evidence="1">
    <location>
        <begin position="82"/>
        <end position="156"/>
    </location>
</feature>
<evidence type="ECO:0000313" key="2">
    <source>
        <dbReference type="EMBL" id="ROO90279.1"/>
    </source>
</evidence>